<dbReference type="InterPro" id="IPR029045">
    <property type="entry name" value="ClpP/crotonase-like_dom_sf"/>
</dbReference>
<dbReference type="InterPro" id="IPR014748">
    <property type="entry name" value="Enoyl-CoA_hydra_C"/>
</dbReference>
<dbReference type="Pfam" id="PF00378">
    <property type="entry name" value="ECH_1"/>
    <property type="match status" value="1"/>
</dbReference>
<dbReference type="PROSITE" id="PS00166">
    <property type="entry name" value="ENOYL_COA_HYDRATASE"/>
    <property type="match status" value="1"/>
</dbReference>
<dbReference type="InterPro" id="IPR018376">
    <property type="entry name" value="Enoyl-CoA_hyd/isom_CS"/>
</dbReference>
<dbReference type="GO" id="GO:0016829">
    <property type="term" value="F:lyase activity"/>
    <property type="evidence" value="ECO:0007669"/>
    <property type="project" value="UniProtKB-KW"/>
</dbReference>
<dbReference type="PANTHER" id="PTHR11941:SF54">
    <property type="entry name" value="ENOYL-COA HYDRATASE, MITOCHONDRIAL"/>
    <property type="match status" value="1"/>
</dbReference>
<reference evidence="3" key="1">
    <citation type="submission" date="2018-05" db="EMBL/GenBank/DDBJ databases">
        <authorList>
            <person name="Lanie J.A."/>
            <person name="Ng W.-L."/>
            <person name="Kazmierczak K.M."/>
            <person name="Andrzejewski T.M."/>
            <person name="Davidsen T.M."/>
            <person name="Wayne K.J."/>
            <person name="Tettelin H."/>
            <person name="Glass J.I."/>
            <person name="Rusch D."/>
            <person name="Podicherti R."/>
            <person name="Tsui H.-C.T."/>
            <person name="Winkler M.E."/>
        </authorList>
    </citation>
    <scope>NUCLEOTIDE SEQUENCE</scope>
</reference>
<dbReference type="PANTHER" id="PTHR11941">
    <property type="entry name" value="ENOYL-COA HYDRATASE-RELATED"/>
    <property type="match status" value="1"/>
</dbReference>
<gene>
    <name evidence="3" type="ORF">METZ01_LOCUS231037</name>
</gene>
<dbReference type="CDD" id="cd06558">
    <property type="entry name" value="crotonase-like"/>
    <property type="match status" value="1"/>
</dbReference>
<organism evidence="3">
    <name type="scientific">marine metagenome</name>
    <dbReference type="NCBI Taxonomy" id="408172"/>
    <lineage>
        <taxon>unclassified sequences</taxon>
        <taxon>metagenomes</taxon>
        <taxon>ecological metagenomes</taxon>
    </lineage>
</organism>
<evidence type="ECO:0000256" key="2">
    <source>
        <dbReference type="ARBA" id="ARBA00023239"/>
    </source>
</evidence>
<dbReference type="GO" id="GO:0006635">
    <property type="term" value="P:fatty acid beta-oxidation"/>
    <property type="evidence" value="ECO:0007669"/>
    <property type="project" value="TreeGrafter"/>
</dbReference>
<evidence type="ECO:0000313" key="3">
    <source>
        <dbReference type="EMBL" id="SVB78183.1"/>
    </source>
</evidence>
<dbReference type="AlphaFoldDB" id="A0A382GUF3"/>
<dbReference type="Gene3D" id="1.10.12.10">
    <property type="entry name" value="Lyase 2-enoyl-coa Hydratase, Chain A, domain 2"/>
    <property type="match status" value="1"/>
</dbReference>
<sequence>MEDRSNELKVSRRGGVLEIQLNRPKVNAIDFDLSRRINEAVVTLRDDPELRVGLVTAAGEKIFSAGWDLKALDSGEQQLDNWWEADADLPGGFAGLTEMWHLNKPVIAAVNGHAIGGGFELVMSCDLVIAADHVFFQLPEMPLGIVPDAGAIQRLPRRVPYNVALEMLWLGRKMGAEEAARHGLINAVVPTADLMTTAREWAQQIAGSAPLAVQTIKEVLRAIEADTIEGAFQTMRTGDLPIYRKMLRSEDAKEGVQAFVEKRKPVFKGE</sequence>
<dbReference type="EMBL" id="UINC01057240">
    <property type="protein sequence ID" value="SVB78183.1"/>
    <property type="molecule type" value="Genomic_DNA"/>
</dbReference>
<dbReference type="Gene3D" id="3.90.226.10">
    <property type="entry name" value="2-enoyl-CoA Hydratase, Chain A, domain 1"/>
    <property type="match status" value="1"/>
</dbReference>
<dbReference type="FunFam" id="3.90.226.10:FF:000009">
    <property type="entry name" value="Carnitinyl-CoA dehydratase"/>
    <property type="match status" value="1"/>
</dbReference>
<evidence type="ECO:0008006" key="4">
    <source>
        <dbReference type="Google" id="ProtNLM"/>
    </source>
</evidence>
<evidence type="ECO:0000256" key="1">
    <source>
        <dbReference type="ARBA" id="ARBA00005254"/>
    </source>
</evidence>
<proteinExistence type="inferred from homology"/>
<protein>
    <recommendedName>
        <fullName evidence="4">Crotonobetainyl-CoA hydratase</fullName>
    </recommendedName>
</protein>
<comment type="similarity">
    <text evidence="1">Belongs to the enoyl-CoA hydratase/isomerase family.</text>
</comment>
<dbReference type="SUPFAM" id="SSF52096">
    <property type="entry name" value="ClpP/crotonase"/>
    <property type="match status" value="1"/>
</dbReference>
<dbReference type="InterPro" id="IPR001753">
    <property type="entry name" value="Enoyl-CoA_hydra/iso"/>
</dbReference>
<accession>A0A382GUF3</accession>
<name>A0A382GUF3_9ZZZZ</name>
<keyword evidence="2" id="KW-0456">Lyase</keyword>